<dbReference type="Proteomes" id="UP000011728">
    <property type="component" value="Chromosome"/>
</dbReference>
<dbReference type="AlphaFoldDB" id="M1LS40"/>
<reference evidence="2 3" key="1">
    <citation type="submission" date="2013-02" db="EMBL/GenBank/DDBJ databases">
        <title>Genome sequence of Clostridium saccharoperbutylacetonicum N1-4(HMT).</title>
        <authorList>
            <person name="Poehlein A."/>
            <person name="Daniel R."/>
        </authorList>
    </citation>
    <scope>NUCLEOTIDE SEQUENCE [LARGE SCALE GENOMIC DNA]</scope>
    <source>
        <strain evidence="3">N1-4(HMT)</strain>
    </source>
</reference>
<dbReference type="SUPFAM" id="SSF48452">
    <property type="entry name" value="TPR-like"/>
    <property type="match status" value="1"/>
</dbReference>
<evidence type="ECO:0000259" key="1">
    <source>
        <dbReference type="Pfam" id="PF00534"/>
    </source>
</evidence>
<dbReference type="InterPro" id="IPR001296">
    <property type="entry name" value="Glyco_trans_1"/>
</dbReference>
<sequence length="460" mass="53511">MEQELQNMKKQIKDNIQYLLDNKKLEKSLFLIDKYFKVVSFDPEMYSLKLIITMMKGITLDSENILKNVLEREPYNEELLFNLSYLMDKKKEEKQALEYFCKAKLFNPSSNVNVGDVISNFKPISSNLRILNGTIEIANQINTITKGLRKLGLEAKALNYYPSYLGYKCDYVLDINLYKDINAANVETKKLAAKMIAENDVFHFHFGTSLAIDYSDLQLLKKLGKKVLMQHWGSDVRMYSKAVMVSPNVKVKELDENTIKRRLDFLSKNISHCAVCDYELYDYVKDYYENIHIIRQCIDLSDFKLNNAKNDKLLIVHAPTNREIKGTKYILKAIEDLKLSYDFDFKLIENMSYEDAMKTYRNADVVIDQLLIGSYGLVAIENMALGKPVICYINEKMKEKYPSELPIISCGIEDIKEKIEYLIKNQDALKIIGLNGRKYVEKYHDINKLNSEIVKIYEEI</sequence>
<dbReference type="eggNOG" id="COG0457">
    <property type="taxonomic scope" value="Bacteria"/>
</dbReference>
<evidence type="ECO:0000313" key="2">
    <source>
        <dbReference type="EMBL" id="AGF55740.1"/>
    </source>
</evidence>
<dbReference type="InterPro" id="IPR050194">
    <property type="entry name" value="Glycosyltransferase_grp1"/>
</dbReference>
<dbReference type="Pfam" id="PF00534">
    <property type="entry name" value="Glycos_transf_1"/>
    <property type="match status" value="1"/>
</dbReference>
<dbReference type="Gene3D" id="1.25.40.10">
    <property type="entry name" value="Tetratricopeptide repeat domain"/>
    <property type="match status" value="1"/>
</dbReference>
<dbReference type="KEGG" id="csr:Cspa_c19740"/>
<organism evidence="2 3">
    <name type="scientific">Clostridium saccharoperbutylacetonicum N1-4(HMT)</name>
    <dbReference type="NCBI Taxonomy" id="931276"/>
    <lineage>
        <taxon>Bacteria</taxon>
        <taxon>Bacillati</taxon>
        <taxon>Bacillota</taxon>
        <taxon>Clostridia</taxon>
        <taxon>Eubacteriales</taxon>
        <taxon>Clostridiaceae</taxon>
        <taxon>Clostridium</taxon>
    </lineage>
</organism>
<dbReference type="PANTHER" id="PTHR45947">
    <property type="entry name" value="SULFOQUINOVOSYL TRANSFERASE SQD2"/>
    <property type="match status" value="1"/>
</dbReference>
<protein>
    <recommendedName>
        <fullName evidence="1">Glycosyl transferase family 1 domain-containing protein</fullName>
    </recommendedName>
</protein>
<dbReference type="eggNOG" id="COG0438">
    <property type="taxonomic scope" value="Bacteria"/>
</dbReference>
<dbReference type="HOGENOM" id="CLU_047683_0_0_9"/>
<dbReference type="OrthoDB" id="9809622at2"/>
<accession>M1LS40</accession>
<dbReference type="RefSeq" id="WP_015392061.1">
    <property type="nucleotide sequence ID" value="NC_020291.1"/>
</dbReference>
<gene>
    <name evidence="2" type="ORF">Cspa_c19740</name>
</gene>
<name>M1LS40_9CLOT</name>
<dbReference type="PATRIC" id="fig|931276.5.peg.1965"/>
<dbReference type="GO" id="GO:0016757">
    <property type="term" value="F:glycosyltransferase activity"/>
    <property type="evidence" value="ECO:0007669"/>
    <property type="project" value="InterPro"/>
</dbReference>
<dbReference type="InterPro" id="IPR011990">
    <property type="entry name" value="TPR-like_helical_dom_sf"/>
</dbReference>
<evidence type="ECO:0000313" key="3">
    <source>
        <dbReference type="Proteomes" id="UP000011728"/>
    </source>
</evidence>
<dbReference type="EMBL" id="CP004121">
    <property type="protein sequence ID" value="AGF55740.1"/>
    <property type="molecule type" value="Genomic_DNA"/>
</dbReference>
<keyword evidence="3" id="KW-1185">Reference proteome</keyword>
<dbReference type="SUPFAM" id="SSF53756">
    <property type="entry name" value="UDP-Glycosyltransferase/glycogen phosphorylase"/>
    <property type="match status" value="1"/>
</dbReference>
<dbReference type="PANTHER" id="PTHR45947:SF3">
    <property type="entry name" value="SULFOQUINOVOSYL TRANSFERASE SQD2"/>
    <property type="match status" value="1"/>
</dbReference>
<proteinExistence type="predicted"/>
<dbReference type="Gene3D" id="3.40.50.2000">
    <property type="entry name" value="Glycogen Phosphorylase B"/>
    <property type="match status" value="1"/>
</dbReference>
<feature type="domain" description="Glycosyl transferase family 1" evidence="1">
    <location>
        <begin position="346"/>
        <end position="438"/>
    </location>
</feature>